<dbReference type="PANTHER" id="PTHR21569:SF1">
    <property type="entry name" value="SMALL RIBOSOMAL SUBUNIT PROTEIN US9M"/>
    <property type="match status" value="1"/>
</dbReference>
<dbReference type="AlphaFoldDB" id="A0AAJ0FGF7"/>
<accession>A0AAJ0FGF7</accession>
<evidence type="ECO:0000256" key="2">
    <source>
        <dbReference type="ARBA" id="ARBA00022980"/>
    </source>
</evidence>
<dbReference type="GO" id="GO:0003723">
    <property type="term" value="F:RNA binding"/>
    <property type="evidence" value="ECO:0007669"/>
    <property type="project" value="TreeGrafter"/>
</dbReference>
<keyword evidence="9" id="KW-1185">Reference proteome</keyword>
<protein>
    <recommendedName>
        <fullName evidence="4">Small ribosomal subunit protein uS9m</fullName>
    </recommendedName>
    <alternativeName>
        <fullName evidence="5">37S ribosomal protein S9, mitochondrial</fullName>
    </alternativeName>
</protein>
<dbReference type="SUPFAM" id="SSF54211">
    <property type="entry name" value="Ribosomal protein S5 domain 2-like"/>
    <property type="match status" value="1"/>
</dbReference>
<sequence length="320" mass="36239">MASSKQSFTTALRSIRRTANGQWQPLERQFEALRVGGSVPRSRRCLSTSPRSRDDVESFPIRAAAEIDFAPRPLERLPIARPVPASPSYFSRKPTFQDGFLRLEELMREYGKLPTIPTEQAERIAWKSFRNFKHALGEEIKESEFHRCMALVKRLHRIHPDMKPEEVTSALEAYKKDIQPFTRTDTKPIIDRLGRSLGTGRRKASTARAWVVEGTGEVLVNGKTLAEFFGRVHDRESAVWSLQATERLDKYNVWALVEGGGTTGQAEALTLAIAKAVLAHEPALKPALRKAGCITRDPRRVERKKHGHVKARKSPTWVKR</sequence>
<evidence type="ECO:0000256" key="1">
    <source>
        <dbReference type="ARBA" id="ARBA00005251"/>
    </source>
</evidence>
<dbReference type="Pfam" id="PF00380">
    <property type="entry name" value="Ribosomal_S9"/>
    <property type="match status" value="1"/>
</dbReference>
<evidence type="ECO:0000256" key="5">
    <source>
        <dbReference type="ARBA" id="ARBA00042623"/>
    </source>
</evidence>
<evidence type="ECO:0000256" key="3">
    <source>
        <dbReference type="ARBA" id="ARBA00023274"/>
    </source>
</evidence>
<evidence type="ECO:0000256" key="6">
    <source>
        <dbReference type="RuleBase" id="RU003815"/>
    </source>
</evidence>
<dbReference type="Gene3D" id="3.30.230.10">
    <property type="match status" value="1"/>
</dbReference>
<dbReference type="InterPro" id="IPR020568">
    <property type="entry name" value="Ribosomal_Su5_D2-typ_SF"/>
</dbReference>
<dbReference type="GO" id="GO:0006412">
    <property type="term" value="P:translation"/>
    <property type="evidence" value="ECO:0007669"/>
    <property type="project" value="InterPro"/>
</dbReference>
<keyword evidence="3 6" id="KW-0687">Ribonucleoprotein</keyword>
<evidence type="ECO:0000313" key="8">
    <source>
        <dbReference type="EMBL" id="KAK1760949.1"/>
    </source>
</evidence>
<evidence type="ECO:0000256" key="7">
    <source>
        <dbReference type="SAM" id="MobiDB-lite"/>
    </source>
</evidence>
<dbReference type="InterPro" id="IPR014721">
    <property type="entry name" value="Ribsml_uS5_D2-typ_fold_subgr"/>
</dbReference>
<name>A0AAJ0FGF7_9PEZI</name>
<feature type="region of interest" description="Disordered" evidence="7">
    <location>
        <begin position="299"/>
        <end position="320"/>
    </location>
</feature>
<feature type="compositionally biased region" description="Basic residues" evidence="7">
    <location>
        <begin position="301"/>
        <end position="320"/>
    </location>
</feature>
<dbReference type="InterPro" id="IPR020574">
    <property type="entry name" value="Ribosomal_uS9_CS"/>
</dbReference>
<dbReference type="PROSITE" id="PS00360">
    <property type="entry name" value="RIBOSOMAL_S9"/>
    <property type="match status" value="1"/>
</dbReference>
<gene>
    <name evidence="8" type="ORF">QBC47DRAFT_368675</name>
</gene>
<organism evidence="8 9">
    <name type="scientific">Echria macrotheca</name>
    <dbReference type="NCBI Taxonomy" id="438768"/>
    <lineage>
        <taxon>Eukaryota</taxon>
        <taxon>Fungi</taxon>
        <taxon>Dikarya</taxon>
        <taxon>Ascomycota</taxon>
        <taxon>Pezizomycotina</taxon>
        <taxon>Sordariomycetes</taxon>
        <taxon>Sordariomycetidae</taxon>
        <taxon>Sordariales</taxon>
        <taxon>Schizotheciaceae</taxon>
        <taxon>Echria</taxon>
    </lineage>
</organism>
<keyword evidence="2 6" id="KW-0689">Ribosomal protein</keyword>
<dbReference type="GO" id="GO:0005763">
    <property type="term" value="C:mitochondrial small ribosomal subunit"/>
    <property type="evidence" value="ECO:0007669"/>
    <property type="project" value="TreeGrafter"/>
</dbReference>
<evidence type="ECO:0000313" key="9">
    <source>
        <dbReference type="Proteomes" id="UP001239445"/>
    </source>
</evidence>
<dbReference type="PANTHER" id="PTHR21569">
    <property type="entry name" value="RIBOSOMAL PROTEIN S9"/>
    <property type="match status" value="1"/>
</dbReference>
<dbReference type="FunFam" id="3.30.230.10:FF:000001">
    <property type="entry name" value="30S ribosomal protein S9"/>
    <property type="match status" value="1"/>
</dbReference>
<comment type="similarity">
    <text evidence="1 6">Belongs to the universal ribosomal protein uS9 family.</text>
</comment>
<dbReference type="GO" id="GO:0003735">
    <property type="term" value="F:structural constituent of ribosome"/>
    <property type="evidence" value="ECO:0007669"/>
    <property type="project" value="InterPro"/>
</dbReference>
<comment type="caution">
    <text evidence="8">The sequence shown here is derived from an EMBL/GenBank/DDBJ whole genome shotgun (WGS) entry which is preliminary data.</text>
</comment>
<dbReference type="Proteomes" id="UP001239445">
    <property type="component" value="Unassembled WGS sequence"/>
</dbReference>
<proteinExistence type="inferred from homology"/>
<reference evidence="8" key="1">
    <citation type="submission" date="2023-06" db="EMBL/GenBank/DDBJ databases">
        <title>Genome-scale phylogeny and comparative genomics of the fungal order Sordariales.</title>
        <authorList>
            <consortium name="Lawrence Berkeley National Laboratory"/>
            <person name="Hensen N."/>
            <person name="Bonometti L."/>
            <person name="Westerberg I."/>
            <person name="Brannstrom I.O."/>
            <person name="Guillou S."/>
            <person name="Cros-Aarteil S."/>
            <person name="Calhoun S."/>
            <person name="Haridas S."/>
            <person name="Kuo A."/>
            <person name="Mondo S."/>
            <person name="Pangilinan J."/>
            <person name="Riley R."/>
            <person name="Labutti K."/>
            <person name="Andreopoulos B."/>
            <person name="Lipzen A."/>
            <person name="Chen C."/>
            <person name="Yanf M."/>
            <person name="Daum C."/>
            <person name="Ng V."/>
            <person name="Clum A."/>
            <person name="Steindorff A."/>
            <person name="Ohm R."/>
            <person name="Martin F."/>
            <person name="Silar P."/>
            <person name="Natvig D."/>
            <person name="Lalanne C."/>
            <person name="Gautier V."/>
            <person name="Ament-Velasquez S.L."/>
            <person name="Kruys A."/>
            <person name="Hutchinson M.I."/>
            <person name="Powell A.J."/>
            <person name="Barry K."/>
            <person name="Miller A.N."/>
            <person name="Grigoriev I.V."/>
            <person name="Debuchy R."/>
            <person name="Gladieux P."/>
            <person name="Thoren M.H."/>
            <person name="Johannesson H."/>
        </authorList>
    </citation>
    <scope>NUCLEOTIDE SEQUENCE</scope>
    <source>
        <strain evidence="8">PSN4</strain>
    </source>
</reference>
<dbReference type="EMBL" id="MU839827">
    <property type="protein sequence ID" value="KAK1760949.1"/>
    <property type="molecule type" value="Genomic_DNA"/>
</dbReference>
<dbReference type="InterPro" id="IPR023035">
    <property type="entry name" value="Ribosomal_uS9_bac/plastid"/>
</dbReference>
<dbReference type="InterPro" id="IPR000754">
    <property type="entry name" value="Ribosomal_uS9"/>
</dbReference>
<dbReference type="NCBIfam" id="NF001099">
    <property type="entry name" value="PRK00132.1"/>
    <property type="match status" value="1"/>
</dbReference>
<evidence type="ECO:0000256" key="4">
    <source>
        <dbReference type="ARBA" id="ARBA00039318"/>
    </source>
</evidence>